<dbReference type="RefSeq" id="WP_014500507.1">
    <property type="nucleotide sequence ID" value="NC_017262.1"/>
</dbReference>
<dbReference type="eggNOG" id="COG1232">
    <property type="taxonomic scope" value="Bacteria"/>
</dbReference>
<name>A0A0H3G0R9_ZYMMA</name>
<proteinExistence type="predicted"/>
<sequence length="414" mass="45477" precursor="true">MSVTHIIGAGLAGLSAAVAITHAGGRVKIYEASAMAGGRARSYHDKKLGIEIDNGNHMLLSGNHSAKTYLKRIGAEHRFKSPKEAAFSFCDLSDKERFTIKLSNGPLPWWVLCAKSRVPHSKAKDYLALLSLLLADHNTKIGDLVPDNTALWRKLLDPFFVSVLNTPAREGAACLAAAVIRETLMKGGNACIPRIAYPNLASSFIDPALDYLKARGVEVDFRNRLRQIHFSGQNVASLEFAHQDVKLGKGDKVIIALPAWVVQSLIPDIETPDKYQAIINAHFLMKPTAAMPHIMGVVGGTADWIFTFENRISVTISAANHLLALEKEELVKRIWDDIQTVYAFKQDMPEWQVVTEKRATFEATVEQNNRRPPAVTAWNNLFLAGNWVRTGLPATIESAIRSGQTAADLALSHS</sequence>
<evidence type="ECO:0000313" key="3">
    <source>
        <dbReference type="Proteomes" id="UP000001494"/>
    </source>
</evidence>
<evidence type="ECO:0000259" key="1">
    <source>
        <dbReference type="Pfam" id="PF01593"/>
    </source>
</evidence>
<protein>
    <submittedName>
        <fullName evidence="2">Squalene-associated FAD-dependent desaturase</fullName>
    </submittedName>
</protein>
<feature type="domain" description="Amine oxidase" evidence="1">
    <location>
        <begin position="11"/>
        <end position="409"/>
    </location>
</feature>
<dbReference type="EMBL" id="CP002850">
    <property type="protein sequence ID" value="AEH62273.1"/>
    <property type="molecule type" value="Genomic_DNA"/>
</dbReference>
<dbReference type="InterPro" id="IPR036188">
    <property type="entry name" value="FAD/NAD-bd_sf"/>
</dbReference>
<dbReference type="InterPro" id="IPR017830">
    <property type="entry name" value="SQase_HpnE"/>
</dbReference>
<dbReference type="Gene3D" id="3.90.660.50">
    <property type="match status" value="1"/>
</dbReference>
<dbReference type="KEGG" id="zmm:Zmob_0426"/>
<dbReference type="Proteomes" id="UP000001494">
    <property type="component" value="Chromosome"/>
</dbReference>
<dbReference type="NCBIfam" id="TIGR03467">
    <property type="entry name" value="HpnE"/>
    <property type="match status" value="1"/>
</dbReference>
<dbReference type="InterPro" id="IPR002937">
    <property type="entry name" value="Amino_oxidase"/>
</dbReference>
<dbReference type="AlphaFoldDB" id="A0A0H3G0R9"/>
<dbReference type="PANTHER" id="PTHR42923:SF47">
    <property type="entry name" value="BLR3003 PROTEIN"/>
    <property type="match status" value="1"/>
</dbReference>
<dbReference type="GO" id="GO:0016491">
    <property type="term" value="F:oxidoreductase activity"/>
    <property type="evidence" value="ECO:0007669"/>
    <property type="project" value="InterPro"/>
</dbReference>
<reference evidence="2 3" key="1">
    <citation type="journal article" date="2011" name="J. Bacteriol.">
        <title>Genome sequence of the ethanol-producing Zymomonas mobilis subsp. mobilis lectotype strain ATCC 10988.</title>
        <authorList>
            <person name="Pappas K.M."/>
            <person name="Kouvelis V.N."/>
            <person name="Saunders E."/>
            <person name="Brettin T.S."/>
            <person name="Bruce D."/>
            <person name="Detter C."/>
            <person name="Balakireva M."/>
            <person name="Han C.S."/>
            <person name="Savvakis G."/>
            <person name="Kyrpides N.C."/>
            <person name="Typas M.A."/>
        </authorList>
    </citation>
    <scope>NUCLEOTIDE SEQUENCE [LARGE SCALE GENOMIC DNA]</scope>
    <source>
        <strain evidence="3">ATCC 10988 / DSM 424 / CCUG 17860 / LMG 404 / NCIMB 8938 / NRRL B-806 / ZM1</strain>
    </source>
</reference>
<evidence type="ECO:0000313" key="2">
    <source>
        <dbReference type="EMBL" id="AEH62273.1"/>
    </source>
</evidence>
<gene>
    <name evidence="2" type="ordered locus">Zmob_0426</name>
</gene>
<dbReference type="Gene3D" id="3.50.50.60">
    <property type="entry name" value="FAD/NAD(P)-binding domain"/>
    <property type="match status" value="1"/>
</dbReference>
<dbReference type="OrthoDB" id="7849608at2"/>
<dbReference type="Pfam" id="PF01593">
    <property type="entry name" value="Amino_oxidase"/>
    <property type="match status" value="1"/>
</dbReference>
<dbReference type="SUPFAM" id="SSF51905">
    <property type="entry name" value="FAD/NAD(P)-binding domain"/>
    <property type="match status" value="1"/>
</dbReference>
<dbReference type="InterPro" id="IPR050464">
    <property type="entry name" value="Zeta_carotene_desat/Oxidored"/>
</dbReference>
<organism evidence="2 3">
    <name type="scientific">Zymomonas mobilis subsp. mobilis (strain ATCC 10988 / DSM 424 / LMG 404 / NCIMB 8938 / NRRL B-806 / ZM1)</name>
    <dbReference type="NCBI Taxonomy" id="555217"/>
    <lineage>
        <taxon>Bacteria</taxon>
        <taxon>Pseudomonadati</taxon>
        <taxon>Pseudomonadota</taxon>
        <taxon>Alphaproteobacteria</taxon>
        <taxon>Sphingomonadales</taxon>
        <taxon>Zymomonadaceae</taxon>
        <taxon>Zymomonas</taxon>
    </lineage>
</organism>
<dbReference type="PANTHER" id="PTHR42923">
    <property type="entry name" value="PROTOPORPHYRINOGEN OXIDASE"/>
    <property type="match status" value="1"/>
</dbReference>
<accession>A0A0H3G0R9</accession>
<dbReference type="HOGENOM" id="CLU_022687_2_1_5"/>